<evidence type="ECO:0000256" key="1">
    <source>
        <dbReference type="ARBA" id="ARBA00006033"/>
    </source>
</evidence>
<gene>
    <name evidence="10" type="ORF">Poli38472_014792</name>
</gene>
<dbReference type="GO" id="GO:0016560">
    <property type="term" value="P:protein import into peroxisome matrix, docking"/>
    <property type="evidence" value="ECO:0007669"/>
    <property type="project" value="InterPro"/>
</dbReference>
<keyword evidence="4" id="KW-0811">Translocation</keyword>
<evidence type="ECO:0000256" key="8">
    <source>
        <dbReference type="ARBA" id="ARBA00046271"/>
    </source>
</evidence>
<keyword evidence="11" id="KW-1185">Reference proteome</keyword>
<dbReference type="GO" id="GO:0005778">
    <property type="term" value="C:peroxisomal membrane"/>
    <property type="evidence" value="ECO:0007669"/>
    <property type="project" value="UniProtKB-SubCell"/>
</dbReference>
<evidence type="ECO:0000313" key="11">
    <source>
        <dbReference type="Proteomes" id="UP000794436"/>
    </source>
</evidence>
<dbReference type="GO" id="GO:1990429">
    <property type="term" value="C:peroxisomal importomer complex"/>
    <property type="evidence" value="ECO:0007669"/>
    <property type="project" value="TreeGrafter"/>
</dbReference>
<evidence type="ECO:0000256" key="7">
    <source>
        <dbReference type="ARBA" id="ARBA00029693"/>
    </source>
</evidence>
<dbReference type="PANTHER" id="PTHR19332">
    <property type="entry name" value="PEROXISOMAL MEMBRANE PROTEIN PEX13"/>
    <property type="match status" value="1"/>
</dbReference>
<dbReference type="Proteomes" id="UP000794436">
    <property type="component" value="Unassembled WGS sequence"/>
</dbReference>
<dbReference type="OrthoDB" id="78870at2759"/>
<comment type="similarity">
    <text evidence="1">Belongs to the peroxin-13 family.</text>
</comment>
<dbReference type="AlphaFoldDB" id="A0A8K1CKF5"/>
<dbReference type="EMBL" id="SPLM01000044">
    <property type="protein sequence ID" value="TMW63882.1"/>
    <property type="molecule type" value="Genomic_DNA"/>
</dbReference>
<feature type="region of interest" description="Disordered" evidence="9">
    <location>
        <begin position="213"/>
        <end position="232"/>
    </location>
</feature>
<evidence type="ECO:0000256" key="9">
    <source>
        <dbReference type="SAM" id="MobiDB-lite"/>
    </source>
</evidence>
<keyword evidence="6" id="KW-0576">Peroxisome</keyword>
<reference evidence="10" key="1">
    <citation type="submission" date="2019-03" db="EMBL/GenBank/DDBJ databases">
        <title>Long read genome sequence of the mycoparasitic Pythium oligandrum ATCC 38472 isolated from sugarbeet rhizosphere.</title>
        <authorList>
            <person name="Gaulin E."/>
        </authorList>
    </citation>
    <scope>NUCLEOTIDE SEQUENCE</scope>
    <source>
        <strain evidence="10">ATCC 38472_TT</strain>
    </source>
</reference>
<proteinExistence type="inferred from homology"/>
<feature type="compositionally biased region" description="Low complexity" evidence="9">
    <location>
        <begin position="1"/>
        <end position="21"/>
    </location>
</feature>
<accession>A0A8K1CKF5</accession>
<evidence type="ECO:0000256" key="3">
    <source>
        <dbReference type="ARBA" id="ARBA00022927"/>
    </source>
</evidence>
<evidence type="ECO:0000256" key="6">
    <source>
        <dbReference type="ARBA" id="ARBA00023140"/>
    </source>
</evidence>
<evidence type="ECO:0000256" key="2">
    <source>
        <dbReference type="ARBA" id="ARBA00022448"/>
    </source>
</evidence>
<feature type="compositionally biased region" description="Low complexity" evidence="9">
    <location>
        <begin position="29"/>
        <end position="39"/>
    </location>
</feature>
<keyword evidence="5" id="KW-0472">Membrane</keyword>
<keyword evidence="3" id="KW-0653">Protein transport</keyword>
<evidence type="ECO:0000256" key="4">
    <source>
        <dbReference type="ARBA" id="ARBA00023010"/>
    </source>
</evidence>
<sequence>MASTSTPPSMMGATGTTGTTAPPKPWERATGATASTATARPTTTAIGTGAATTMGTMSSTATGTPMSSLTSYPGSTYNNTNSVYGSAYGGTGYGGGYGSGYGSGYGGMGGYGGYGGGYSSYGGGYGGYGGYSRFGGGYGGGMMGGGMNGMMDPNGHMGWLTSFNQMVSSIGQITDMLGMNADALHFCITSFVNFFERIGGMFAGIAAMLSPRPQFPPGHPRHGEAQLTEEEEKSRVRRVRIFQFMLSLAAMGAMYKFARWLASLRRQRPALLAAAPAATARSLESIFRQTVGPTPRRPPTAAFSTFK</sequence>
<evidence type="ECO:0000313" key="10">
    <source>
        <dbReference type="EMBL" id="TMW63882.1"/>
    </source>
</evidence>
<name>A0A8K1CKF5_PYTOL</name>
<organism evidence="10 11">
    <name type="scientific">Pythium oligandrum</name>
    <name type="common">Mycoparasitic fungus</name>
    <dbReference type="NCBI Taxonomy" id="41045"/>
    <lineage>
        <taxon>Eukaryota</taxon>
        <taxon>Sar</taxon>
        <taxon>Stramenopiles</taxon>
        <taxon>Oomycota</taxon>
        <taxon>Peronosporomycetes</taxon>
        <taxon>Pythiales</taxon>
        <taxon>Pythiaceae</taxon>
        <taxon>Pythium</taxon>
    </lineage>
</organism>
<dbReference type="PANTHER" id="PTHR19332:SF1">
    <property type="entry name" value="PEROXISOMAL MEMBRANE PROTEIN PEX13"/>
    <property type="match status" value="1"/>
</dbReference>
<feature type="region of interest" description="Disordered" evidence="9">
    <location>
        <begin position="1"/>
        <end position="39"/>
    </location>
</feature>
<dbReference type="InterPro" id="IPR035463">
    <property type="entry name" value="Pex13"/>
</dbReference>
<protein>
    <recommendedName>
        <fullName evidence="7">Peroxin-13</fullName>
    </recommendedName>
</protein>
<evidence type="ECO:0000256" key="5">
    <source>
        <dbReference type="ARBA" id="ARBA00023136"/>
    </source>
</evidence>
<comment type="subcellular location">
    <subcellularLocation>
        <location evidence="8">Peroxisome membrane</location>
    </subcellularLocation>
</comment>
<keyword evidence="2" id="KW-0813">Transport</keyword>
<comment type="caution">
    <text evidence="10">The sequence shown here is derived from an EMBL/GenBank/DDBJ whole genome shotgun (WGS) entry which is preliminary data.</text>
</comment>